<evidence type="ECO:0000313" key="3">
    <source>
        <dbReference type="Proteomes" id="UP001152888"/>
    </source>
</evidence>
<reference evidence="1" key="1">
    <citation type="submission" date="2022-03" db="EMBL/GenBank/DDBJ databases">
        <authorList>
            <person name="Sayadi A."/>
        </authorList>
    </citation>
    <scope>NUCLEOTIDE SEQUENCE</scope>
</reference>
<organism evidence="1 3">
    <name type="scientific">Acanthoscelides obtectus</name>
    <name type="common">Bean weevil</name>
    <name type="synonym">Bruchus obtectus</name>
    <dbReference type="NCBI Taxonomy" id="200917"/>
    <lineage>
        <taxon>Eukaryota</taxon>
        <taxon>Metazoa</taxon>
        <taxon>Ecdysozoa</taxon>
        <taxon>Arthropoda</taxon>
        <taxon>Hexapoda</taxon>
        <taxon>Insecta</taxon>
        <taxon>Pterygota</taxon>
        <taxon>Neoptera</taxon>
        <taxon>Endopterygota</taxon>
        <taxon>Coleoptera</taxon>
        <taxon>Polyphaga</taxon>
        <taxon>Cucujiformia</taxon>
        <taxon>Chrysomeloidea</taxon>
        <taxon>Chrysomelidae</taxon>
        <taxon>Bruchinae</taxon>
        <taxon>Bruchini</taxon>
        <taxon>Acanthoscelides</taxon>
    </lineage>
</organism>
<evidence type="ECO:0000313" key="2">
    <source>
        <dbReference type="EMBL" id="CAH1999466.1"/>
    </source>
</evidence>
<proteinExistence type="predicted"/>
<dbReference type="OrthoDB" id="10042731at2759"/>
<protein>
    <submittedName>
        <fullName evidence="1">Uncharacterized protein</fullName>
    </submittedName>
</protein>
<dbReference type="Proteomes" id="UP001152888">
    <property type="component" value="Unassembled WGS sequence"/>
</dbReference>
<evidence type="ECO:0000313" key="1">
    <source>
        <dbReference type="EMBL" id="CAH1986189.1"/>
    </source>
</evidence>
<sequence>MSVYLALPILASSAANPWVYGYRNSELRCAVRRVVDDLLTALGFTYRSQANSSPAVAPSAAATVGDAGSFIDHVQHGGGSLIRSLGDWKTPGEFLLVPIARPESSGVVSDCARLVSSDSVRVLRTSRSMVETFAVNKGSEVVIAMDGMKHGSSVI</sequence>
<dbReference type="EMBL" id="CAKOFQ010007367">
    <property type="protein sequence ID" value="CAH1999466.1"/>
    <property type="molecule type" value="Genomic_DNA"/>
</dbReference>
<name>A0A9P0PHB9_ACAOB</name>
<keyword evidence="3" id="KW-1185">Reference proteome</keyword>
<dbReference type="AlphaFoldDB" id="A0A9P0PHB9"/>
<accession>A0A9P0PHB9</accession>
<comment type="caution">
    <text evidence="1">The sequence shown here is derived from an EMBL/GenBank/DDBJ whole genome shotgun (WGS) entry which is preliminary data.</text>
</comment>
<gene>
    <name evidence="1" type="ORF">ACAOBT_LOCUS17109</name>
    <name evidence="2" type="ORF">ACAOBT_LOCUS24982</name>
</gene>
<dbReference type="EMBL" id="CAKOFQ010006995">
    <property type="protein sequence ID" value="CAH1986189.1"/>
    <property type="molecule type" value="Genomic_DNA"/>
</dbReference>